<gene>
    <name evidence="6" type="ORF">GCM10011328_17200</name>
</gene>
<dbReference type="InterPro" id="IPR058163">
    <property type="entry name" value="LysR-type_TF_proteobact-type"/>
</dbReference>
<dbReference type="PANTHER" id="PTHR30537">
    <property type="entry name" value="HTH-TYPE TRANSCRIPTIONAL REGULATOR"/>
    <property type="match status" value="1"/>
</dbReference>
<accession>A0ABQ1GFE9</accession>
<dbReference type="CDD" id="cd08476">
    <property type="entry name" value="PBP2_CrgA_like_7"/>
    <property type="match status" value="1"/>
</dbReference>
<dbReference type="Gene3D" id="3.40.190.290">
    <property type="match status" value="1"/>
</dbReference>
<organism evidence="6 7">
    <name type="scientific">Hafnia psychrotolerans</name>
    <dbReference type="NCBI Taxonomy" id="1477018"/>
    <lineage>
        <taxon>Bacteria</taxon>
        <taxon>Pseudomonadati</taxon>
        <taxon>Pseudomonadota</taxon>
        <taxon>Gammaproteobacteria</taxon>
        <taxon>Enterobacterales</taxon>
        <taxon>Hafniaceae</taxon>
        <taxon>Hafnia</taxon>
    </lineage>
</organism>
<reference evidence="7" key="1">
    <citation type="journal article" date="2019" name="Int. J. Syst. Evol. Microbiol.">
        <title>The Global Catalogue of Microorganisms (GCM) 10K type strain sequencing project: providing services to taxonomists for standard genome sequencing and annotation.</title>
        <authorList>
            <consortium name="The Broad Institute Genomics Platform"/>
            <consortium name="The Broad Institute Genome Sequencing Center for Infectious Disease"/>
            <person name="Wu L."/>
            <person name="Ma J."/>
        </authorList>
    </citation>
    <scope>NUCLEOTIDE SEQUENCE [LARGE SCALE GENOMIC DNA]</scope>
    <source>
        <strain evidence="7">CGMCC 1.12806</strain>
    </source>
</reference>
<keyword evidence="3" id="KW-0238">DNA-binding</keyword>
<evidence type="ECO:0000313" key="6">
    <source>
        <dbReference type="EMBL" id="GGA42796.1"/>
    </source>
</evidence>
<keyword evidence="2" id="KW-0805">Transcription regulation</keyword>
<dbReference type="EMBL" id="BMFZ01000004">
    <property type="protein sequence ID" value="GGA42796.1"/>
    <property type="molecule type" value="Genomic_DNA"/>
</dbReference>
<dbReference type="Pfam" id="PF00126">
    <property type="entry name" value="HTH_1"/>
    <property type="match status" value="1"/>
</dbReference>
<dbReference type="InterPro" id="IPR000847">
    <property type="entry name" value="LysR_HTH_N"/>
</dbReference>
<dbReference type="InterPro" id="IPR036388">
    <property type="entry name" value="WH-like_DNA-bd_sf"/>
</dbReference>
<comment type="similarity">
    <text evidence="1">Belongs to the LysR transcriptional regulatory family.</text>
</comment>
<dbReference type="SUPFAM" id="SSF46785">
    <property type="entry name" value="Winged helix' DNA-binding domain"/>
    <property type="match status" value="1"/>
</dbReference>
<comment type="caution">
    <text evidence="6">The sequence shown here is derived from an EMBL/GenBank/DDBJ whole genome shotgun (WGS) entry which is preliminary data.</text>
</comment>
<sequence>MSTMLPKQAYSPDITDRMARIAFKHSAVIMMENLNGILAFVRAAQLHSFVAAGERMGISSSAVGKSVARLEGKLGVRLFNRSTRRISLTDEGQLFFERCQQIVAQIEEAEQELSRVSAEPRGKLRVSMPAIGYRMLLPHLAEFMRRYPQVELELDFSDRMVDLIAEGIDVAVRSGELPTSQLMSRRLGPFHFVIVGSPSYFETNPAPLTPMDLQHHACLRYRFPANGQLQPWAVNSPQPLTLPVVLSSNNLEALLQAVQQGVGLAYVPEFLVREALQRGALLSVLGDYLNDNGKFSVVWPSRRHMLPKVRVFIDFLTENKPLG</sequence>
<dbReference type="Gene3D" id="1.10.10.10">
    <property type="entry name" value="Winged helix-like DNA-binding domain superfamily/Winged helix DNA-binding domain"/>
    <property type="match status" value="1"/>
</dbReference>
<keyword evidence="7" id="KW-1185">Reference proteome</keyword>
<dbReference type="SUPFAM" id="SSF53850">
    <property type="entry name" value="Periplasmic binding protein-like II"/>
    <property type="match status" value="1"/>
</dbReference>
<dbReference type="Pfam" id="PF03466">
    <property type="entry name" value="LysR_substrate"/>
    <property type="match status" value="1"/>
</dbReference>
<dbReference type="PANTHER" id="PTHR30537:SF72">
    <property type="entry name" value="LYSR FAMILY TRANSCRIPTIONAL REGULATOR"/>
    <property type="match status" value="1"/>
</dbReference>
<evidence type="ECO:0000256" key="3">
    <source>
        <dbReference type="ARBA" id="ARBA00023125"/>
    </source>
</evidence>
<evidence type="ECO:0000259" key="5">
    <source>
        <dbReference type="PROSITE" id="PS50931"/>
    </source>
</evidence>
<proteinExistence type="inferred from homology"/>
<name>A0ABQ1GFE9_9GAMM</name>
<evidence type="ECO:0000256" key="2">
    <source>
        <dbReference type="ARBA" id="ARBA00023015"/>
    </source>
</evidence>
<evidence type="ECO:0000313" key="7">
    <source>
        <dbReference type="Proteomes" id="UP000627464"/>
    </source>
</evidence>
<evidence type="ECO:0000256" key="1">
    <source>
        <dbReference type="ARBA" id="ARBA00009437"/>
    </source>
</evidence>
<evidence type="ECO:0000256" key="4">
    <source>
        <dbReference type="ARBA" id="ARBA00023163"/>
    </source>
</evidence>
<protein>
    <submittedName>
        <fullName evidence="6">LysR family transcriptional regulator</fullName>
    </submittedName>
</protein>
<dbReference type="Proteomes" id="UP000627464">
    <property type="component" value="Unassembled WGS sequence"/>
</dbReference>
<dbReference type="InterPro" id="IPR005119">
    <property type="entry name" value="LysR_subst-bd"/>
</dbReference>
<dbReference type="PROSITE" id="PS50931">
    <property type="entry name" value="HTH_LYSR"/>
    <property type="match status" value="1"/>
</dbReference>
<dbReference type="InterPro" id="IPR036390">
    <property type="entry name" value="WH_DNA-bd_sf"/>
</dbReference>
<keyword evidence="4" id="KW-0804">Transcription</keyword>
<feature type="domain" description="HTH lysR-type" evidence="5">
    <location>
        <begin position="32"/>
        <end position="89"/>
    </location>
</feature>